<dbReference type="InterPro" id="IPR001647">
    <property type="entry name" value="HTH_TetR"/>
</dbReference>
<organism evidence="6 7">
    <name type="scientific">Rhizobium multihospitium</name>
    <dbReference type="NCBI Taxonomy" id="410764"/>
    <lineage>
        <taxon>Bacteria</taxon>
        <taxon>Pseudomonadati</taxon>
        <taxon>Pseudomonadota</taxon>
        <taxon>Alphaproteobacteria</taxon>
        <taxon>Hyphomicrobiales</taxon>
        <taxon>Rhizobiaceae</taxon>
        <taxon>Rhizobium/Agrobacterium group</taxon>
        <taxon>Rhizobium</taxon>
    </lineage>
</organism>
<dbReference type="InterPro" id="IPR036271">
    <property type="entry name" value="Tet_transcr_reg_TetR-rel_C_sf"/>
</dbReference>
<sequence>MMTKKKSELTRSHILAIGRELVLRKGFGGVGLKELLEQSAVPKGSFYYYFASKEAFGCALLKQYCSDYAERLDALFGWKGNGRQRLMHYWDAWLSDGNTASLADRCLVVKLAAEISDLSDNMRVILLGGVEDLIRRLTKTITEGREDGSISPSCIPEKTARSLYSLWLGAAILAKLGKDKTPLDQAMLATEQALSAPGSI</sequence>
<dbReference type="Pfam" id="PF16925">
    <property type="entry name" value="TetR_C_13"/>
    <property type="match status" value="1"/>
</dbReference>
<keyword evidence="3" id="KW-0804">Transcription</keyword>
<feature type="domain" description="HTH tetR-type" evidence="5">
    <location>
        <begin position="8"/>
        <end position="68"/>
    </location>
</feature>
<dbReference type="RefSeq" id="WP_092706171.1">
    <property type="nucleotide sequence ID" value="NZ_FMAG01000001.1"/>
</dbReference>
<dbReference type="SUPFAM" id="SSF46689">
    <property type="entry name" value="Homeodomain-like"/>
    <property type="match status" value="1"/>
</dbReference>
<name>A0A1C3TY30_9HYPH</name>
<evidence type="ECO:0000313" key="7">
    <source>
        <dbReference type="Proteomes" id="UP000199101"/>
    </source>
</evidence>
<reference evidence="7" key="1">
    <citation type="submission" date="2016-08" db="EMBL/GenBank/DDBJ databases">
        <authorList>
            <person name="Varghese N."/>
            <person name="Submissions Spin"/>
        </authorList>
    </citation>
    <scope>NUCLEOTIDE SEQUENCE [LARGE SCALE GENOMIC DNA]</scope>
    <source>
        <strain evidence="7">HAMBI 2975</strain>
    </source>
</reference>
<dbReference type="Pfam" id="PF00440">
    <property type="entry name" value="TetR_N"/>
    <property type="match status" value="1"/>
</dbReference>
<protein>
    <submittedName>
        <fullName evidence="6">Transcriptional regulator, TetR family</fullName>
    </submittedName>
</protein>
<dbReference type="AlphaFoldDB" id="A0A1C3TY30"/>
<dbReference type="PROSITE" id="PS50977">
    <property type="entry name" value="HTH_TETR_2"/>
    <property type="match status" value="1"/>
</dbReference>
<dbReference type="InterPro" id="IPR011075">
    <property type="entry name" value="TetR_C"/>
</dbReference>
<dbReference type="GO" id="GO:0003677">
    <property type="term" value="F:DNA binding"/>
    <property type="evidence" value="ECO:0007669"/>
    <property type="project" value="UniProtKB-UniRule"/>
</dbReference>
<dbReference type="InterPro" id="IPR009057">
    <property type="entry name" value="Homeodomain-like_sf"/>
</dbReference>
<feature type="DNA-binding region" description="H-T-H motif" evidence="4">
    <location>
        <begin position="31"/>
        <end position="50"/>
    </location>
</feature>
<dbReference type="Gene3D" id="1.10.357.10">
    <property type="entry name" value="Tetracycline Repressor, domain 2"/>
    <property type="match status" value="1"/>
</dbReference>
<evidence type="ECO:0000313" key="6">
    <source>
        <dbReference type="EMBL" id="SCB08129.1"/>
    </source>
</evidence>
<evidence type="ECO:0000259" key="5">
    <source>
        <dbReference type="PROSITE" id="PS50977"/>
    </source>
</evidence>
<keyword evidence="2 4" id="KW-0238">DNA-binding</keyword>
<accession>A0A1C3TY30</accession>
<dbReference type="PANTHER" id="PTHR47506">
    <property type="entry name" value="TRANSCRIPTIONAL REGULATORY PROTEIN"/>
    <property type="match status" value="1"/>
</dbReference>
<keyword evidence="7" id="KW-1185">Reference proteome</keyword>
<evidence type="ECO:0000256" key="2">
    <source>
        <dbReference type="ARBA" id="ARBA00023125"/>
    </source>
</evidence>
<keyword evidence="1" id="KW-0805">Transcription regulation</keyword>
<dbReference type="OrthoDB" id="9811084at2"/>
<evidence type="ECO:0000256" key="3">
    <source>
        <dbReference type="ARBA" id="ARBA00023163"/>
    </source>
</evidence>
<dbReference type="PANTHER" id="PTHR47506:SF6">
    <property type="entry name" value="HTH-TYPE TRANSCRIPTIONAL REPRESSOR NEMR"/>
    <property type="match status" value="1"/>
</dbReference>
<evidence type="ECO:0000256" key="4">
    <source>
        <dbReference type="PROSITE-ProRule" id="PRU00335"/>
    </source>
</evidence>
<evidence type="ECO:0000256" key="1">
    <source>
        <dbReference type="ARBA" id="ARBA00023015"/>
    </source>
</evidence>
<dbReference type="EMBL" id="FMAG01000001">
    <property type="protein sequence ID" value="SCB08129.1"/>
    <property type="molecule type" value="Genomic_DNA"/>
</dbReference>
<dbReference type="STRING" id="410764.GA0061103_1185"/>
<proteinExistence type="predicted"/>
<dbReference type="Proteomes" id="UP000199101">
    <property type="component" value="Unassembled WGS sequence"/>
</dbReference>
<gene>
    <name evidence="6" type="ORF">GA0061103_1185</name>
</gene>
<dbReference type="SUPFAM" id="SSF48498">
    <property type="entry name" value="Tetracyclin repressor-like, C-terminal domain"/>
    <property type="match status" value="1"/>
</dbReference>